<dbReference type="PANTHER" id="PTHR46273:SF4">
    <property type="entry name" value="AT19640P"/>
    <property type="match status" value="1"/>
</dbReference>
<dbReference type="STRING" id="1965070.A0A3S3QQI6"/>
<reference evidence="8 9" key="1">
    <citation type="journal article" date="2018" name="Gigascience">
        <title>Genomes of trombidid mites reveal novel predicted allergens and laterally-transferred genes associated with secondary metabolism.</title>
        <authorList>
            <person name="Dong X."/>
            <person name="Chaisiri K."/>
            <person name="Xia D."/>
            <person name="Armstrong S.D."/>
            <person name="Fang Y."/>
            <person name="Donnelly M.J."/>
            <person name="Kadowaki T."/>
            <person name="McGarry J.W."/>
            <person name="Darby A.C."/>
            <person name="Makepeace B.L."/>
        </authorList>
    </citation>
    <scope>NUCLEOTIDE SEQUENCE [LARGE SCALE GENOMIC DNA]</scope>
    <source>
        <strain evidence="8">UoL-WK</strain>
    </source>
</reference>
<dbReference type="GO" id="GO:0008528">
    <property type="term" value="F:G protein-coupled peptide receptor activity"/>
    <property type="evidence" value="ECO:0007669"/>
    <property type="project" value="InterPro"/>
</dbReference>
<dbReference type="PRINTS" id="PR00237">
    <property type="entry name" value="GPCRRHODOPSN"/>
</dbReference>
<accession>A0A3S3QQI6</accession>
<evidence type="ECO:0000259" key="7">
    <source>
        <dbReference type="PROSITE" id="PS50262"/>
    </source>
</evidence>
<dbReference type="InterPro" id="IPR053219">
    <property type="entry name" value="GPCR_Dmsr-1"/>
</dbReference>
<keyword evidence="9" id="KW-1185">Reference proteome</keyword>
<feature type="domain" description="G-protein coupled receptors family 1 profile" evidence="7">
    <location>
        <begin position="54"/>
        <end position="152"/>
    </location>
</feature>
<evidence type="ECO:0000313" key="9">
    <source>
        <dbReference type="Proteomes" id="UP000285301"/>
    </source>
</evidence>
<evidence type="ECO:0000256" key="6">
    <source>
        <dbReference type="SAM" id="Phobius"/>
    </source>
</evidence>
<evidence type="ECO:0000256" key="1">
    <source>
        <dbReference type="ARBA" id="ARBA00004370"/>
    </source>
</evidence>
<dbReference type="Pfam" id="PF10324">
    <property type="entry name" value="7TM_GPCR_Srw"/>
    <property type="match status" value="1"/>
</dbReference>
<evidence type="ECO:0000256" key="4">
    <source>
        <dbReference type="ARBA" id="ARBA00022989"/>
    </source>
</evidence>
<dbReference type="AlphaFoldDB" id="A0A3S3QQI6"/>
<dbReference type="InterPro" id="IPR017452">
    <property type="entry name" value="GPCR_Rhodpsn_7TM"/>
</dbReference>
<dbReference type="EMBL" id="NCKU01001338">
    <property type="protein sequence ID" value="RWS12379.1"/>
    <property type="molecule type" value="Genomic_DNA"/>
</dbReference>
<comment type="subcellular location">
    <subcellularLocation>
        <location evidence="1">Membrane</location>
    </subcellularLocation>
</comment>
<keyword evidence="5 6" id="KW-0472">Membrane</keyword>
<dbReference type="Gene3D" id="1.20.1070.10">
    <property type="entry name" value="Rhodopsin 7-helix transmembrane proteins"/>
    <property type="match status" value="1"/>
</dbReference>
<organism evidence="8 9">
    <name type="scientific">Dinothrombium tinctorium</name>
    <dbReference type="NCBI Taxonomy" id="1965070"/>
    <lineage>
        <taxon>Eukaryota</taxon>
        <taxon>Metazoa</taxon>
        <taxon>Ecdysozoa</taxon>
        <taxon>Arthropoda</taxon>
        <taxon>Chelicerata</taxon>
        <taxon>Arachnida</taxon>
        <taxon>Acari</taxon>
        <taxon>Acariformes</taxon>
        <taxon>Trombidiformes</taxon>
        <taxon>Prostigmata</taxon>
        <taxon>Anystina</taxon>
        <taxon>Parasitengona</taxon>
        <taxon>Trombidioidea</taxon>
        <taxon>Trombidiidae</taxon>
        <taxon>Dinothrombium</taxon>
    </lineage>
</organism>
<feature type="transmembrane region" description="Helical" evidence="6">
    <location>
        <begin position="39"/>
        <end position="62"/>
    </location>
</feature>
<evidence type="ECO:0000256" key="2">
    <source>
        <dbReference type="ARBA" id="ARBA00010663"/>
    </source>
</evidence>
<dbReference type="PROSITE" id="PS50262">
    <property type="entry name" value="G_PROTEIN_RECEP_F1_2"/>
    <property type="match status" value="1"/>
</dbReference>
<dbReference type="OrthoDB" id="5864054at2759"/>
<name>A0A3S3QQI6_9ACAR</name>
<feature type="transmembrane region" description="Helical" evidence="6">
    <location>
        <begin position="74"/>
        <end position="92"/>
    </location>
</feature>
<dbReference type="PANTHER" id="PTHR46273">
    <property type="entry name" value="MYOSUPPRESSIN RECEPTOR 1, ISOFORM B-RELATED"/>
    <property type="match status" value="1"/>
</dbReference>
<feature type="transmembrane region" description="Helical" evidence="6">
    <location>
        <begin position="112"/>
        <end position="140"/>
    </location>
</feature>
<proteinExistence type="inferred from homology"/>
<keyword evidence="8" id="KW-0675">Receptor</keyword>
<dbReference type="InterPro" id="IPR000276">
    <property type="entry name" value="GPCR_Rhodpsn"/>
</dbReference>
<dbReference type="InterPro" id="IPR019427">
    <property type="entry name" value="7TM_GPCR_serpentine_rcpt_Srw"/>
</dbReference>
<keyword evidence="3 6" id="KW-0812">Transmembrane</keyword>
<keyword evidence="4 6" id="KW-1133">Transmembrane helix</keyword>
<sequence length="152" mass="17404">MNITTRNESLLGLYNETYLGDDAYFGDFFFAVHESYLSIHGYLSLTICIFGTITNILNIIVLTRKEMESPTNKILTGLAVADMLVMIEYIPFSFHNYIQTNQTDEERFALPWAVYTLIHAHVSVVGHTISTWLTVILAVWRYLAVRFVTLLS</sequence>
<evidence type="ECO:0000256" key="3">
    <source>
        <dbReference type="ARBA" id="ARBA00022692"/>
    </source>
</evidence>
<comment type="similarity">
    <text evidence="2">Belongs to the G-protein coupled receptor 1 family.</text>
</comment>
<evidence type="ECO:0000256" key="5">
    <source>
        <dbReference type="ARBA" id="ARBA00023136"/>
    </source>
</evidence>
<protein>
    <submittedName>
        <fullName evidence="8">FMRFamide receptor-like protein</fullName>
    </submittedName>
</protein>
<dbReference type="SUPFAM" id="SSF81321">
    <property type="entry name" value="Family A G protein-coupled receptor-like"/>
    <property type="match status" value="1"/>
</dbReference>
<evidence type="ECO:0000313" key="8">
    <source>
        <dbReference type="EMBL" id="RWS12379.1"/>
    </source>
</evidence>
<dbReference type="GO" id="GO:0005886">
    <property type="term" value="C:plasma membrane"/>
    <property type="evidence" value="ECO:0007669"/>
    <property type="project" value="TreeGrafter"/>
</dbReference>
<gene>
    <name evidence="8" type="ORF">B4U79_10507</name>
</gene>
<comment type="caution">
    <text evidence="8">The sequence shown here is derived from an EMBL/GenBank/DDBJ whole genome shotgun (WGS) entry which is preliminary data.</text>
</comment>
<dbReference type="Proteomes" id="UP000285301">
    <property type="component" value="Unassembled WGS sequence"/>
</dbReference>